<sequence length="270" mass="30302">MEFVTLSNGTKIPQIGFGVWRVDNDTEAPSAVEEALRAGYRHIDTAAVYKNEEGVAKGIAASGVAREEIFLTSKIWNDDIRERRTKEAFAESLERLQTDYMDLCLLHWPVDGIVEAWAALVDLYEEGKIKSIGVSNFKQHHLDQLEEAGLMKPMVNQIELHPQNPQRAFVTSLQEAGIHVEAWSPLMQGKFLEFPLFEELAEKHGKAPSQVVLRWHLQHGHIALPKSVTPARIHENLAVFDFELSADDMAAIDAIATDVRLGPDPDEIDF</sequence>
<dbReference type="GO" id="GO:0016616">
    <property type="term" value="F:oxidoreductase activity, acting on the CH-OH group of donors, NAD or NADP as acceptor"/>
    <property type="evidence" value="ECO:0007669"/>
    <property type="project" value="UniProtKB-ARBA"/>
</dbReference>
<proteinExistence type="inferred from homology"/>
<dbReference type="EMBL" id="NOKQ01000342">
    <property type="protein sequence ID" value="OZS76881.1"/>
    <property type="molecule type" value="Genomic_DNA"/>
</dbReference>
<name>A0A264VZY6_9BACL</name>
<dbReference type="PANTHER" id="PTHR43827:SF3">
    <property type="entry name" value="NADP-DEPENDENT OXIDOREDUCTASE DOMAIN-CONTAINING PROTEIN"/>
    <property type="match status" value="1"/>
</dbReference>
<dbReference type="SUPFAM" id="SSF51430">
    <property type="entry name" value="NAD(P)-linked oxidoreductase"/>
    <property type="match status" value="1"/>
</dbReference>
<accession>A0A264VZY6</accession>
<feature type="active site" description="Proton donor" evidence="4">
    <location>
        <position position="49"/>
    </location>
</feature>
<dbReference type="PANTHER" id="PTHR43827">
    <property type="entry name" value="2,5-DIKETO-D-GLUCONIC ACID REDUCTASE"/>
    <property type="match status" value="1"/>
</dbReference>
<keyword evidence="2" id="KW-0521">NADP</keyword>
<dbReference type="OrthoDB" id="9804790at2"/>
<dbReference type="RefSeq" id="WP_094944545.1">
    <property type="nucleotide sequence ID" value="NZ_NOKQ01000342.1"/>
</dbReference>
<dbReference type="InterPro" id="IPR036812">
    <property type="entry name" value="NAD(P)_OxRdtase_dom_sf"/>
</dbReference>
<evidence type="ECO:0000256" key="6">
    <source>
        <dbReference type="PIRSR" id="PIRSR000097-3"/>
    </source>
</evidence>
<gene>
    <name evidence="8" type="ORF">CF394_14425</name>
</gene>
<dbReference type="Proteomes" id="UP000217065">
    <property type="component" value="Unassembled WGS sequence"/>
</dbReference>
<dbReference type="FunFam" id="3.20.20.100:FF:000015">
    <property type="entry name" value="Oxidoreductase, aldo/keto reductase family"/>
    <property type="match status" value="1"/>
</dbReference>
<protein>
    <submittedName>
        <fullName evidence="8">Aldo/keto reductase</fullName>
    </submittedName>
</protein>
<reference evidence="8 9" key="1">
    <citation type="submission" date="2017-07" db="EMBL/GenBank/DDBJ databases">
        <title>Tetzosporium hominis gen.nov. sp.nov.</title>
        <authorList>
            <person name="Tetz G."/>
            <person name="Tetz V."/>
        </authorList>
    </citation>
    <scope>NUCLEOTIDE SEQUENCE [LARGE SCALE GENOMIC DNA]</scope>
    <source>
        <strain evidence="8 9">VT-49</strain>
    </source>
</reference>
<evidence type="ECO:0000313" key="8">
    <source>
        <dbReference type="EMBL" id="OZS76881.1"/>
    </source>
</evidence>
<dbReference type="PROSITE" id="PS00062">
    <property type="entry name" value="ALDOKETO_REDUCTASE_2"/>
    <property type="match status" value="1"/>
</dbReference>
<evidence type="ECO:0000256" key="1">
    <source>
        <dbReference type="ARBA" id="ARBA00007905"/>
    </source>
</evidence>
<dbReference type="Pfam" id="PF00248">
    <property type="entry name" value="Aldo_ket_red"/>
    <property type="match status" value="1"/>
</dbReference>
<dbReference type="PROSITE" id="PS00063">
    <property type="entry name" value="ALDOKETO_REDUCTASE_3"/>
    <property type="match status" value="1"/>
</dbReference>
<feature type="site" description="Lowers pKa of active site Tyr" evidence="6">
    <location>
        <position position="74"/>
    </location>
</feature>
<comment type="similarity">
    <text evidence="1">Belongs to the aldo/keto reductase family.</text>
</comment>
<evidence type="ECO:0000256" key="3">
    <source>
        <dbReference type="ARBA" id="ARBA00023002"/>
    </source>
</evidence>
<dbReference type="AlphaFoldDB" id="A0A264VZY6"/>
<keyword evidence="9" id="KW-1185">Reference proteome</keyword>
<evidence type="ECO:0000256" key="5">
    <source>
        <dbReference type="PIRSR" id="PIRSR000097-2"/>
    </source>
</evidence>
<evidence type="ECO:0000259" key="7">
    <source>
        <dbReference type="Pfam" id="PF00248"/>
    </source>
</evidence>
<evidence type="ECO:0000313" key="9">
    <source>
        <dbReference type="Proteomes" id="UP000217065"/>
    </source>
</evidence>
<dbReference type="Gene3D" id="3.20.20.100">
    <property type="entry name" value="NADP-dependent oxidoreductase domain"/>
    <property type="match status" value="1"/>
</dbReference>
<evidence type="ECO:0000256" key="4">
    <source>
        <dbReference type="PIRSR" id="PIRSR000097-1"/>
    </source>
</evidence>
<dbReference type="PRINTS" id="PR00069">
    <property type="entry name" value="ALDKETRDTASE"/>
</dbReference>
<feature type="binding site" evidence="5">
    <location>
        <position position="107"/>
    </location>
    <ligand>
        <name>substrate</name>
    </ligand>
</feature>
<evidence type="ECO:0000256" key="2">
    <source>
        <dbReference type="ARBA" id="ARBA00022857"/>
    </source>
</evidence>
<dbReference type="PIRSF" id="PIRSF000097">
    <property type="entry name" value="AKR"/>
    <property type="match status" value="1"/>
</dbReference>
<comment type="caution">
    <text evidence="8">The sequence shown here is derived from an EMBL/GenBank/DDBJ whole genome shotgun (WGS) entry which is preliminary data.</text>
</comment>
<dbReference type="InterPro" id="IPR020471">
    <property type="entry name" value="AKR"/>
</dbReference>
<keyword evidence="3" id="KW-0560">Oxidoreductase</keyword>
<feature type="domain" description="NADP-dependent oxidoreductase" evidence="7">
    <location>
        <begin position="15"/>
        <end position="255"/>
    </location>
</feature>
<dbReference type="InterPro" id="IPR018170">
    <property type="entry name" value="Aldo/ket_reductase_CS"/>
</dbReference>
<dbReference type="InterPro" id="IPR023210">
    <property type="entry name" value="NADP_OxRdtase_dom"/>
</dbReference>
<organism evidence="8 9">
    <name type="scientific">Tetzosporium hominis</name>
    <dbReference type="NCBI Taxonomy" id="2020506"/>
    <lineage>
        <taxon>Bacteria</taxon>
        <taxon>Bacillati</taxon>
        <taxon>Bacillota</taxon>
        <taxon>Bacilli</taxon>
        <taxon>Bacillales</taxon>
        <taxon>Caryophanaceae</taxon>
        <taxon>Tetzosporium</taxon>
    </lineage>
</organism>